<dbReference type="GO" id="GO:0008270">
    <property type="term" value="F:zinc ion binding"/>
    <property type="evidence" value="ECO:0007669"/>
    <property type="project" value="InterPro"/>
</dbReference>
<protein>
    <submittedName>
        <fullName evidence="2">HNH endonuclease</fullName>
    </submittedName>
</protein>
<feature type="domain" description="HNH" evidence="1">
    <location>
        <begin position="146"/>
        <end position="201"/>
    </location>
</feature>
<reference evidence="3" key="1">
    <citation type="submission" date="2016-08" db="EMBL/GenBank/DDBJ databases">
        <authorList>
            <person name="Varghese N."/>
            <person name="Submissions Spin"/>
        </authorList>
    </citation>
    <scope>NUCLEOTIDE SEQUENCE [LARGE SCALE GENOMIC DNA]</scope>
    <source>
        <strain evidence="3">R-53144</strain>
    </source>
</reference>
<proteinExistence type="predicted"/>
<dbReference type="AlphaFoldDB" id="A0A1C4CFC2"/>
<keyword evidence="2" id="KW-0540">Nuclease</keyword>
<sequence>MEKNIEIGRFLAFIKLFEGKQIFTLSSKSHFTLDLVDTDKKEIRFIMSTGKSNRMNRSDIESLLYTINENPHKEERYKTTQFKKGFNQSYFLALLKLYDKNEKGQKLKINEYKKFAEGKSKYVPVTIYERSKYARKECLKYYGYNCYVCDMNFENMYGEIGRKFIHVHHLIELSLIGKEYIVDPIKDLRPVCPNCHSMLHKTIPAMAVEDLQQLLNFNYFKRL</sequence>
<keyword evidence="2" id="KW-0255">Endonuclease</keyword>
<dbReference type="GO" id="GO:0003676">
    <property type="term" value="F:nucleic acid binding"/>
    <property type="evidence" value="ECO:0007669"/>
    <property type="project" value="InterPro"/>
</dbReference>
<evidence type="ECO:0000313" key="3">
    <source>
        <dbReference type="Proteomes" id="UP000199698"/>
    </source>
</evidence>
<dbReference type="RefSeq" id="WP_091124476.1">
    <property type="nucleotide sequence ID" value="NZ_FMBA01000037.1"/>
</dbReference>
<accession>A0A1C4CFC2</accession>
<dbReference type="InterPro" id="IPR003615">
    <property type="entry name" value="HNH_nuc"/>
</dbReference>
<dbReference type="InterPro" id="IPR002711">
    <property type="entry name" value="HNH"/>
</dbReference>
<dbReference type="STRING" id="1798183.GA0061080_10375"/>
<dbReference type="EMBL" id="FMBA01000037">
    <property type="protein sequence ID" value="SCC17789.1"/>
    <property type="molecule type" value="Genomic_DNA"/>
</dbReference>
<keyword evidence="2" id="KW-0378">Hydrolase</keyword>
<evidence type="ECO:0000313" key="2">
    <source>
        <dbReference type="EMBL" id="SCC17789.1"/>
    </source>
</evidence>
<dbReference type="CDD" id="cd00085">
    <property type="entry name" value="HNHc"/>
    <property type="match status" value="1"/>
</dbReference>
<organism evidence="2 3">
    <name type="scientific">Gilliamella intestini</name>
    <dbReference type="NCBI Taxonomy" id="1798183"/>
    <lineage>
        <taxon>Bacteria</taxon>
        <taxon>Pseudomonadati</taxon>
        <taxon>Pseudomonadota</taxon>
        <taxon>Gammaproteobacteria</taxon>
        <taxon>Orbales</taxon>
        <taxon>Orbaceae</taxon>
        <taxon>Gilliamella</taxon>
    </lineage>
</organism>
<dbReference type="GO" id="GO:0004519">
    <property type="term" value="F:endonuclease activity"/>
    <property type="evidence" value="ECO:0007669"/>
    <property type="project" value="UniProtKB-KW"/>
</dbReference>
<gene>
    <name evidence="2" type="ORF">GA0061080_10375</name>
</gene>
<dbReference type="OrthoDB" id="9802640at2"/>
<name>A0A1C4CFC2_9GAMM</name>
<keyword evidence="3" id="KW-1185">Reference proteome</keyword>
<dbReference type="Proteomes" id="UP000199698">
    <property type="component" value="Unassembled WGS sequence"/>
</dbReference>
<evidence type="ECO:0000259" key="1">
    <source>
        <dbReference type="Pfam" id="PF01844"/>
    </source>
</evidence>
<dbReference type="Gene3D" id="1.10.30.50">
    <property type="match status" value="1"/>
</dbReference>
<dbReference type="Pfam" id="PF01844">
    <property type="entry name" value="HNH"/>
    <property type="match status" value="1"/>
</dbReference>